<dbReference type="OrthoDB" id="3170343at2759"/>
<protein>
    <submittedName>
        <fullName evidence="2">Uncharacterized protein</fullName>
    </submittedName>
</protein>
<organism evidence="2 3">
    <name type="scientific">Mycena indigotica</name>
    <dbReference type="NCBI Taxonomy" id="2126181"/>
    <lineage>
        <taxon>Eukaryota</taxon>
        <taxon>Fungi</taxon>
        <taxon>Dikarya</taxon>
        <taxon>Basidiomycota</taxon>
        <taxon>Agaricomycotina</taxon>
        <taxon>Agaricomycetes</taxon>
        <taxon>Agaricomycetidae</taxon>
        <taxon>Agaricales</taxon>
        <taxon>Marasmiineae</taxon>
        <taxon>Mycenaceae</taxon>
        <taxon>Mycena</taxon>
    </lineage>
</organism>
<comment type="caution">
    <text evidence="2">The sequence shown here is derived from an EMBL/GenBank/DDBJ whole genome shotgun (WGS) entry which is preliminary data.</text>
</comment>
<feature type="compositionally biased region" description="Polar residues" evidence="1">
    <location>
        <begin position="31"/>
        <end position="40"/>
    </location>
</feature>
<dbReference type="AlphaFoldDB" id="A0A8H6W444"/>
<feature type="compositionally biased region" description="Basic and acidic residues" evidence="1">
    <location>
        <begin position="137"/>
        <end position="148"/>
    </location>
</feature>
<gene>
    <name evidence="2" type="ORF">MIND_00805200</name>
</gene>
<dbReference type="EMBL" id="JACAZF010000007">
    <property type="protein sequence ID" value="KAF7298584.1"/>
    <property type="molecule type" value="Genomic_DNA"/>
</dbReference>
<feature type="region of interest" description="Disordered" evidence="1">
    <location>
        <begin position="22"/>
        <end position="188"/>
    </location>
</feature>
<dbReference type="Proteomes" id="UP000636479">
    <property type="component" value="Unassembled WGS sequence"/>
</dbReference>
<reference evidence="2" key="1">
    <citation type="submission" date="2020-05" db="EMBL/GenBank/DDBJ databases">
        <title>Mycena genomes resolve the evolution of fungal bioluminescence.</title>
        <authorList>
            <person name="Tsai I.J."/>
        </authorList>
    </citation>
    <scope>NUCLEOTIDE SEQUENCE</scope>
    <source>
        <strain evidence="2">171206Taipei</strain>
    </source>
</reference>
<dbReference type="GeneID" id="59347246"/>
<accession>A0A8H6W444</accession>
<evidence type="ECO:0000313" key="3">
    <source>
        <dbReference type="Proteomes" id="UP000636479"/>
    </source>
</evidence>
<evidence type="ECO:0000256" key="1">
    <source>
        <dbReference type="SAM" id="MobiDB-lite"/>
    </source>
</evidence>
<proteinExistence type="predicted"/>
<dbReference type="RefSeq" id="XP_037217972.1">
    <property type="nucleotide sequence ID" value="XM_037364730.1"/>
</dbReference>
<evidence type="ECO:0000313" key="2">
    <source>
        <dbReference type="EMBL" id="KAF7298584.1"/>
    </source>
</evidence>
<keyword evidence="3" id="KW-1185">Reference proteome</keyword>
<name>A0A8H6W444_9AGAR</name>
<feature type="compositionally biased region" description="Basic residues" evidence="1">
    <location>
        <begin position="76"/>
        <end position="85"/>
    </location>
</feature>
<sequence>MTSPYTNTDLYGQQAGLDRAGERTQVGGHGTSQFNDYGVSQTGGGAGFGTSATDANSGPGLGSATDAGSGADPRTHPTHAHHHHDGRTQPVGTGVAGLGPPVGELGDAYGTGAGADRYTTTTDPMHHDHPAGAGAGHGERQPERKATLGDKIVGGAEKLAGSVVGNPGMKEKGVERQHGVKDSTRNDL</sequence>
<feature type="compositionally biased region" description="Basic and acidic residues" evidence="1">
    <location>
        <begin position="169"/>
        <end position="188"/>
    </location>
</feature>